<dbReference type="Pfam" id="PF00293">
    <property type="entry name" value="NUDIX"/>
    <property type="match status" value="1"/>
</dbReference>
<keyword evidence="3" id="KW-0515">Mutator protein</keyword>
<keyword evidence="8" id="KW-0460">Magnesium</keyword>
<feature type="domain" description="Nudix hydrolase" evidence="13">
    <location>
        <begin position="30"/>
        <end position="159"/>
    </location>
</feature>
<evidence type="ECO:0000256" key="4">
    <source>
        <dbReference type="ARBA" id="ARBA00022705"/>
    </source>
</evidence>
<dbReference type="CDD" id="cd04693">
    <property type="entry name" value="NUDIX_Hydrolase"/>
    <property type="match status" value="1"/>
</dbReference>
<keyword evidence="4" id="KW-0235">DNA replication</keyword>
<dbReference type="RefSeq" id="WP_092652036.1">
    <property type="nucleotide sequence ID" value="NZ_FOHA01000008.1"/>
</dbReference>
<evidence type="ECO:0000256" key="10">
    <source>
        <dbReference type="ARBA" id="ARBA00035861"/>
    </source>
</evidence>
<dbReference type="EMBL" id="FOHA01000008">
    <property type="protein sequence ID" value="SER86629.1"/>
    <property type="molecule type" value="Genomic_DNA"/>
</dbReference>
<evidence type="ECO:0000256" key="8">
    <source>
        <dbReference type="ARBA" id="ARBA00022842"/>
    </source>
</evidence>
<dbReference type="Gene3D" id="3.90.79.10">
    <property type="entry name" value="Nucleoside Triphosphate Pyrophosphohydrolase"/>
    <property type="match status" value="1"/>
</dbReference>
<evidence type="ECO:0000256" key="7">
    <source>
        <dbReference type="ARBA" id="ARBA00022801"/>
    </source>
</evidence>
<evidence type="ECO:0000256" key="5">
    <source>
        <dbReference type="ARBA" id="ARBA00022723"/>
    </source>
</evidence>
<protein>
    <recommendedName>
        <fullName evidence="11">8-oxo-dGTP diphosphatase</fullName>
        <ecNumber evidence="11">3.6.1.55</ecNumber>
    </recommendedName>
</protein>
<sequence length="171" mass="19462">MREEQLDIYTREGQLTGRTFTRGTRLHKGDYQLAASVVLIDDHNRYLLTQRHPDKQAGLLWEFSGGAVGIGETSYQAAFRELYEEIGVSVEPDETLFIGTICEEAESLLVDVYLAYHPVSVASLVLQENEVIAAKKVTTLDIMKMQDKKEITTFDWKIFCLADEYLKKGHK</sequence>
<evidence type="ECO:0000256" key="9">
    <source>
        <dbReference type="ARBA" id="ARBA00023204"/>
    </source>
</evidence>
<evidence type="ECO:0000313" key="15">
    <source>
        <dbReference type="Proteomes" id="UP000198948"/>
    </source>
</evidence>
<name>A0A1H9SQM0_9LACT</name>
<evidence type="ECO:0000256" key="3">
    <source>
        <dbReference type="ARBA" id="ARBA00022457"/>
    </source>
</evidence>
<dbReference type="GO" id="GO:0008413">
    <property type="term" value="F:8-oxo-7,8-dihydroguanosine triphosphate pyrophosphatase activity"/>
    <property type="evidence" value="ECO:0007669"/>
    <property type="project" value="TreeGrafter"/>
</dbReference>
<reference evidence="14 15" key="1">
    <citation type="submission" date="2016-10" db="EMBL/GenBank/DDBJ databases">
        <authorList>
            <person name="de Groot N.N."/>
        </authorList>
    </citation>
    <scope>NUCLEOTIDE SEQUENCE [LARGE SCALE GENOMIC DNA]</scope>
    <source>
        <strain evidence="14 15">DSM 13760</strain>
    </source>
</reference>
<evidence type="ECO:0000313" key="14">
    <source>
        <dbReference type="EMBL" id="SER86629.1"/>
    </source>
</evidence>
<dbReference type="SUPFAM" id="SSF55811">
    <property type="entry name" value="Nudix"/>
    <property type="match status" value="1"/>
</dbReference>
<dbReference type="STRING" id="142588.SAMN04488559_10860"/>
<keyword evidence="5" id="KW-0479">Metal-binding</keyword>
<dbReference type="GO" id="GO:0006260">
    <property type="term" value="P:DNA replication"/>
    <property type="evidence" value="ECO:0007669"/>
    <property type="project" value="UniProtKB-KW"/>
</dbReference>
<dbReference type="GO" id="GO:0044715">
    <property type="term" value="F:8-oxo-dGDP phosphatase activity"/>
    <property type="evidence" value="ECO:0007669"/>
    <property type="project" value="TreeGrafter"/>
</dbReference>
<dbReference type="GO" id="GO:0035539">
    <property type="term" value="F:8-oxo-7,8-dihydrodeoxyguanosine triphosphate pyrophosphatase activity"/>
    <property type="evidence" value="ECO:0007669"/>
    <property type="project" value="UniProtKB-EC"/>
</dbReference>
<comment type="similarity">
    <text evidence="2 12">Belongs to the Nudix hydrolase family.</text>
</comment>
<evidence type="ECO:0000256" key="2">
    <source>
        <dbReference type="ARBA" id="ARBA00005582"/>
    </source>
</evidence>
<comment type="catalytic activity">
    <reaction evidence="10">
        <text>8-oxo-dGTP + H2O = 8-oxo-dGMP + diphosphate + H(+)</text>
        <dbReference type="Rhea" id="RHEA:31575"/>
        <dbReference type="ChEBI" id="CHEBI:15377"/>
        <dbReference type="ChEBI" id="CHEBI:15378"/>
        <dbReference type="ChEBI" id="CHEBI:33019"/>
        <dbReference type="ChEBI" id="CHEBI:63224"/>
        <dbReference type="ChEBI" id="CHEBI:77896"/>
        <dbReference type="EC" id="3.6.1.55"/>
    </reaction>
</comment>
<evidence type="ECO:0000256" key="12">
    <source>
        <dbReference type="RuleBase" id="RU003476"/>
    </source>
</evidence>
<dbReference type="Proteomes" id="UP000198948">
    <property type="component" value="Unassembled WGS sequence"/>
</dbReference>
<proteinExistence type="inferred from homology"/>
<dbReference type="InterPro" id="IPR020476">
    <property type="entry name" value="Nudix_hydrolase"/>
</dbReference>
<evidence type="ECO:0000256" key="6">
    <source>
        <dbReference type="ARBA" id="ARBA00022763"/>
    </source>
</evidence>
<dbReference type="PANTHER" id="PTHR47707:SF1">
    <property type="entry name" value="NUDIX HYDROLASE FAMILY PROTEIN"/>
    <property type="match status" value="1"/>
</dbReference>
<dbReference type="PROSITE" id="PS51462">
    <property type="entry name" value="NUDIX"/>
    <property type="match status" value="1"/>
</dbReference>
<dbReference type="EC" id="3.6.1.55" evidence="11"/>
<dbReference type="OrthoDB" id="9810648at2"/>
<dbReference type="GO" id="GO:0006281">
    <property type="term" value="P:DNA repair"/>
    <property type="evidence" value="ECO:0007669"/>
    <property type="project" value="UniProtKB-KW"/>
</dbReference>
<dbReference type="PROSITE" id="PS00893">
    <property type="entry name" value="NUDIX_BOX"/>
    <property type="match status" value="1"/>
</dbReference>
<dbReference type="AlphaFoldDB" id="A0A1H9SQM0"/>
<dbReference type="InterPro" id="IPR020084">
    <property type="entry name" value="NUDIX_hydrolase_CS"/>
</dbReference>
<dbReference type="PRINTS" id="PR00502">
    <property type="entry name" value="NUDIXFAMILY"/>
</dbReference>
<keyword evidence="9" id="KW-0234">DNA repair</keyword>
<keyword evidence="7 12" id="KW-0378">Hydrolase</keyword>
<dbReference type="InterPro" id="IPR000086">
    <property type="entry name" value="NUDIX_hydrolase_dom"/>
</dbReference>
<dbReference type="InterPro" id="IPR015797">
    <property type="entry name" value="NUDIX_hydrolase-like_dom_sf"/>
</dbReference>
<keyword evidence="6" id="KW-0227">DNA damage</keyword>
<keyword evidence="15" id="KW-1185">Reference proteome</keyword>
<evidence type="ECO:0000256" key="11">
    <source>
        <dbReference type="ARBA" id="ARBA00038905"/>
    </source>
</evidence>
<evidence type="ECO:0000259" key="13">
    <source>
        <dbReference type="PROSITE" id="PS51462"/>
    </source>
</evidence>
<dbReference type="GO" id="GO:0044716">
    <property type="term" value="F:8-oxo-GDP phosphatase activity"/>
    <property type="evidence" value="ECO:0007669"/>
    <property type="project" value="TreeGrafter"/>
</dbReference>
<accession>A0A1H9SQM0</accession>
<gene>
    <name evidence="14" type="ORF">SAMN04488559_10860</name>
</gene>
<dbReference type="GO" id="GO:0046872">
    <property type="term" value="F:metal ion binding"/>
    <property type="evidence" value="ECO:0007669"/>
    <property type="project" value="UniProtKB-KW"/>
</dbReference>
<comment type="cofactor">
    <cofactor evidence="1">
        <name>Mg(2+)</name>
        <dbReference type="ChEBI" id="CHEBI:18420"/>
    </cofactor>
</comment>
<dbReference type="InterPro" id="IPR047127">
    <property type="entry name" value="MutT-like"/>
</dbReference>
<dbReference type="PANTHER" id="PTHR47707">
    <property type="entry name" value="8-OXO-DGTP DIPHOSPHATASE"/>
    <property type="match status" value="1"/>
</dbReference>
<organism evidence="14 15">
    <name type="scientific">Isobaculum melis</name>
    <dbReference type="NCBI Taxonomy" id="142588"/>
    <lineage>
        <taxon>Bacteria</taxon>
        <taxon>Bacillati</taxon>
        <taxon>Bacillota</taxon>
        <taxon>Bacilli</taxon>
        <taxon>Lactobacillales</taxon>
        <taxon>Carnobacteriaceae</taxon>
        <taxon>Isobaculum</taxon>
    </lineage>
</organism>
<evidence type="ECO:0000256" key="1">
    <source>
        <dbReference type="ARBA" id="ARBA00001946"/>
    </source>
</evidence>